<dbReference type="EMBL" id="JAUSQX010000001">
    <property type="protein sequence ID" value="MDP9806903.1"/>
    <property type="molecule type" value="Genomic_DNA"/>
</dbReference>
<evidence type="ECO:0000256" key="6">
    <source>
        <dbReference type="ARBA" id="ARBA00032875"/>
    </source>
</evidence>
<evidence type="ECO:0000259" key="7">
    <source>
        <dbReference type="Pfam" id="PF00501"/>
    </source>
</evidence>
<keyword evidence="4" id="KW-0443">Lipid metabolism</keyword>
<evidence type="ECO:0000256" key="5">
    <source>
        <dbReference type="ARBA" id="ARBA00024484"/>
    </source>
</evidence>
<keyword evidence="3" id="KW-0276">Fatty acid metabolism</keyword>
<dbReference type="RefSeq" id="WP_307683089.1">
    <property type="nucleotide sequence ID" value="NZ_JAUSQX010000001.1"/>
</dbReference>
<dbReference type="Pfam" id="PF00501">
    <property type="entry name" value="AMP-binding"/>
    <property type="match status" value="1"/>
</dbReference>
<keyword evidence="9" id="KW-1185">Reference proteome</keyword>
<proteinExistence type="inferred from homology"/>
<dbReference type="InterPro" id="IPR045851">
    <property type="entry name" value="AMP-bd_C_sf"/>
</dbReference>
<organism evidence="8 9">
    <name type="scientific">Trueperella bonasi</name>
    <dbReference type="NCBI Taxonomy" id="312286"/>
    <lineage>
        <taxon>Bacteria</taxon>
        <taxon>Bacillati</taxon>
        <taxon>Actinomycetota</taxon>
        <taxon>Actinomycetes</taxon>
        <taxon>Actinomycetales</taxon>
        <taxon>Actinomycetaceae</taxon>
        <taxon>Trueperella</taxon>
    </lineage>
</organism>
<dbReference type="Gene3D" id="3.30.300.30">
    <property type="match status" value="1"/>
</dbReference>
<dbReference type="InterPro" id="IPR000873">
    <property type="entry name" value="AMP-dep_synth/lig_dom"/>
</dbReference>
<dbReference type="InterPro" id="IPR020845">
    <property type="entry name" value="AMP-binding_CS"/>
</dbReference>
<name>A0ABT9NHM8_9ACTO</name>
<comment type="catalytic activity">
    <reaction evidence="5">
        <text>a long-chain fatty acid + ATP + CoA = a long-chain fatty acyl-CoA + AMP + diphosphate</text>
        <dbReference type="Rhea" id="RHEA:15421"/>
        <dbReference type="ChEBI" id="CHEBI:30616"/>
        <dbReference type="ChEBI" id="CHEBI:33019"/>
        <dbReference type="ChEBI" id="CHEBI:57287"/>
        <dbReference type="ChEBI" id="CHEBI:57560"/>
        <dbReference type="ChEBI" id="CHEBI:83139"/>
        <dbReference type="ChEBI" id="CHEBI:456215"/>
        <dbReference type="EC" id="6.2.1.3"/>
    </reaction>
    <physiologicalReaction direction="left-to-right" evidence="5">
        <dbReference type="Rhea" id="RHEA:15422"/>
    </physiologicalReaction>
</comment>
<protein>
    <recommendedName>
        <fullName evidence="6">Acyl-CoA synthetase</fullName>
    </recommendedName>
</protein>
<dbReference type="SUPFAM" id="SSF56801">
    <property type="entry name" value="Acetyl-CoA synthetase-like"/>
    <property type="match status" value="1"/>
</dbReference>
<dbReference type="PANTHER" id="PTHR43272">
    <property type="entry name" value="LONG-CHAIN-FATTY-ACID--COA LIGASE"/>
    <property type="match status" value="1"/>
</dbReference>
<dbReference type="Gene3D" id="3.40.50.12780">
    <property type="entry name" value="N-terminal domain of ligase-like"/>
    <property type="match status" value="1"/>
</dbReference>
<dbReference type="CDD" id="cd05907">
    <property type="entry name" value="VL_LC_FACS_like"/>
    <property type="match status" value="1"/>
</dbReference>
<dbReference type="InterPro" id="IPR042099">
    <property type="entry name" value="ANL_N_sf"/>
</dbReference>
<evidence type="ECO:0000256" key="2">
    <source>
        <dbReference type="ARBA" id="ARBA00022598"/>
    </source>
</evidence>
<evidence type="ECO:0000256" key="1">
    <source>
        <dbReference type="ARBA" id="ARBA00006432"/>
    </source>
</evidence>
<accession>A0ABT9NHM8</accession>
<evidence type="ECO:0000313" key="9">
    <source>
        <dbReference type="Proteomes" id="UP001243212"/>
    </source>
</evidence>
<evidence type="ECO:0000313" key="8">
    <source>
        <dbReference type="EMBL" id="MDP9806903.1"/>
    </source>
</evidence>
<keyword evidence="2 8" id="KW-0436">Ligase</keyword>
<dbReference type="PROSITE" id="PS00455">
    <property type="entry name" value="AMP_BINDING"/>
    <property type="match status" value="1"/>
</dbReference>
<comment type="similarity">
    <text evidence="1">Belongs to the ATP-dependent AMP-binding enzyme family.</text>
</comment>
<gene>
    <name evidence="8" type="ORF">J2S70_001485</name>
</gene>
<dbReference type="Proteomes" id="UP001243212">
    <property type="component" value="Unassembled WGS sequence"/>
</dbReference>
<feature type="domain" description="AMP-dependent synthetase/ligase" evidence="7">
    <location>
        <begin position="30"/>
        <end position="436"/>
    </location>
</feature>
<evidence type="ECO:0000256" key="4">
    <source>
        <dbReference type="ARBA" id="ARBA00023098"/>
    </source>
</evidence>
<dbReference type="Pfam" id="PF23562">
    <property type="entry name" value="AMP-binding_C_3"/>
    <property type="match status" value="1"/>
</dbReference>
<reference evidence="8 9" key="1">
    <citation type="submission" date="2023-07" db="EMBL/GenBank/DDBJ databases">
        <title>Sequencing the genomes of 1000 actinobacteria strains.</title>
        <authorList>
            <person name="Klenk H.-P."/>
        </authorList>
    </citation>
    <scope>NUCLEOTIDE SEQUENCE [LARGE SCALE GENOMIC DNA]</scope>
    <source>
        <strain evidence="8 9">DSM 17163</strain>
    </source>
</reference>
<comment type="caution">
    <text evidence="8">The sequence shown here is derived from an EMBL/GenBank/DDBJ whole genome shotgun (WGS) entry which is preliminary data.</text>
</comment>
<dbReference type="PANTHER" id="PTHR43272:SF32">
    <property type="entry name" value="AMP-DEPENDENT SYNTHETASE_LIGASE DOMAIN-CONTAINING PROTEIN"/>
    <property type="match status" value="1"/>
</dbReference>
<evidence type="ECO:0000256" key="3">
    <source>
        <dbReference type="ARBA" id="ARBA00022832"/>
    </source>
</evidence>
<sequence length="609" mass="67046">MSEYINEEGVSFIPGKMEVTDSMSVPALIRRRSQEMPKKIACKRKSSMGTQWISVTWAQFIDEVRALARGFIAHGLQPGDRVAIMAPTSYEWSLFDFAIQFAGGYAVPIYETSVLEQAEWIIEDAGCRFAVVADQSLESLLKPILDRESVLEKIFVIADDAQGRITAAGSLDDDSEIDRRIDAQKADDTWTIIYTSGTTGRPKGVVLTHRNLLHVVLNGPADEGLMDVIARKNASTLLFLPMAHVFARFINVVVLYAGCTVGYSPDTKNLVADMQSFRPTFVLAVPRVFEKIYNAADAKAGKGVKLKMFRTAAKVAIEYARALETDEGPSQRLVLQRQLFDKIVYSNIKEIMGGRVKYVISGGAPLGNRLAAFFTGAGIQVLEGYGLSETSAPTTVNRTHKWRLGSVGPAYPGCYVKAADDGELLVKGDHVFKGYHNNPEATAEAFTEDGWFRTGDIGRVDEDDFVWVTGRKKEIIVTAGGKNVAPAELEDRLRSHPIISQVVVVGDKKPFISALVTLDTEALPQYLSNRGLPAMSATEAISDPQIIAAIDRAIKRTNKHVSRAESIRKFEILSGDFTVENGYMTPSLKVKRGEVLKDYADVIEKIYES</sequence>
<dbReference type="GO" id="GO:0004467">
    <property type="term" value="F:long-chain fatty acid-CoA ligase activity"/>
    <property type="evidence" value="ECO:0007669"/>
    <property type="project" value="UniProtKB-EC"/>
</dbReference>